<evidence type="ECO:0000256" key="1">
    <source>
        <dbReference type="ARBA" id="ARBA00006601"/>
    </source>
</evidence>
<organism evidence="6 7">
    <name type="scientific">Flavobacterium paronense</name>
    <dbReference type="NCBI Taxonomy" id="1392775"/>
    <lineage>
        <taxon>Bacteria</taxon>
        <taxon>Pseudomonadati</taxon>
        <taxon>Bacteroidota</taxon>
        <taxon>Flavobacteriia</taxon>
        <taxon>Flavobacteriales</taxon>
        <taxon>Flavobacteriaceae</taxon>
        <taxon>Flavobacterium</taxon>
    </lineage>
</organism>
<evidence type="ECO:0000256" key="2">
    <source>
        <dbReference type="ARBA" id="ARBA00023002"/>
    </source>
</evidence>
<reference evidence="6 7" key="1">
    <citation type="submission" date="2024-09" db="EMBL/GenBank/DDBJ databases">
        <authorList>
            <person name="Sun Q."/>
            <person name="Mori K."/>
        </authorList>
    </citation>
    <scope>NUCLEOTIDE SEQUENCE [LARGE SCALE GENOMIC DNA]</scope>
    <source>
        <strain evidence="6 7">CECT 8460</strain>
    </source>
</reference>
<dbReference type="InterPro" id="IPR036220">
    <property type="entry name" value="UDP-Glc/GDP-Man_DH_C_sf"/>
</dbReference>
<dbReference type="InterPro" id="IPR028359">
    <property type="entry name" value="UDP_ManNAc/GlcNAc_DH"/>
</dbReference>
<keyword evidence="3" id="KW-0520">NAD</keyword>
<dbReference type="Pfam" id="PF00984">
    <property type="entry name" value="UDPG_MGDP_dh"/>
    <property type="match status" value="1"/>
</dbReference>
<keyword evidence="7" id="KW-1185">Reference proteome</keyword>
<evidence type="ECO:0000313" key="7">
    <source>
        <dbReference type="Proteomes" id="UP001589576"/>
    </source>
</evidence>
<dbReference type="SUPFAM" id="SSF51735">
    <property type="entry name" value="NAD(P)-binding Rossmann-fold domains"/>
    <property type="match status" value="1"/>
</dbReference>
<dbReference type="EMBL" id="JBHMFB010000017">
    <property type="protein sequence ID" value="MFB9090013.1"/>
    <property type="molecule type" value="Genomic_DNA"/>
</dbReference>
<dbReference type="NCBIfam" id="TIGR03026">
    <property type="entry name" value="NDP-sugDHase"/>
    <property type="match status" value="1"/>
</dbReference>
<dbReference type="InterPro" id="IPR036291">
    <property type="entry name" value="NAD(P)-bd_dom_sf"/>
</dbReference>
<dbReference type="InterPro" id="IPR014027">
    <property type="entry name" value="UDP-Glc/GDP-Man_DH_C"/>
</dbReference>
<comment type="caution">
    <text evidence="6">The sequence shown here is derived from an EMBL/GenBank/DDBJ whole genome shotgun (WGS) entry which is preliminary data.</text>
</comment>
<comment type="similarity">
    <text evidence="1 4">Belongs to the UDP-glucose/GDP-mannose dehydrogenase family.</text>
</comment>
<evidence type="ECO:0000313" key="6">
    <source>
        <dbReference type="EMBL" id="MFB9090013.1"/>
    </source>
</evidence>
<proteinExistence type="inferred from homology"/>
<dbReference type="PIRSF" id="PIRSF000124">
    <property type="entry name" value="UDPglc_GDPman_dh"/>
    <property type="match status" value="1"/>
</dbReference>
<accession>A0ABV5GFY2</accession>
<feature type="domain" description="UDP-glucose/GDP-mannose dehydrogenase C-terminal" evidence="5">
    <location>
        <begin position="322"/>
        <end position="419"/>
    </location>
</feature>
<dbReference type="RefSeq" id="WP_290284744.1">
    <property type="nucleotide sequence ID" value="NZ_JAUFQN010000019.1"/>
</dbReference>
<dbReference type="InterPro" id="IPR008927">
    <property type="entry name" value="6-PGluconate_DH-like_C_sf"/>
</dbReference>
<dbReference type="Pfam" id="PF03720">
    <property type="entry name" value="UDPG_MGDP_dh_C"/>
    <property type="match status" value="1"/>
</dbReference>
<dbReference type="InterPro" id="IPR001732">
    <property type="entry name" value="UDP-Glc/GDP-Man_DH_N"/>
</dbReference>
<sequence>MNIKIAVIGLGYVGLPLARLFATKYPVVGFDINQNRINELNQGVDSTLEIDSVTLKNVLVNSLSDANGLLCSSTLEDIASCNYYIVTVPTPVDKNNRPDLTPLYKSSETVGKVLKKGDIVIYESTVYPGVTEEECIPVLERVSGLQFNVDFFAGYSPERINPGDKEHTVEKILKVTSGSTPEIGQKVNNLYKSVITAGTHLAPSIKVAEAAKVIENSQRDINIAFVNELAKIFNLLEIDTHAVLEAAGTKWNFLPFKPGLVGGHCIGVDPYYLAQKAQEKGYHPEIILAGRRLNDSMGEYVASQVVKLMIKKGVAINGAKLLMLGITFKENCPDVRNTKIVDVVHALADYGIEVTIFDPWARPSEVQHEYKLATTNELPTTTFDAIVLGVAHKEFTTIDLSKLKKPNGVLFDVKGVLNEKADGRL</sequence>
<dbReference type="Gene3D" id="3.40.50.720">
    <property type="entry name" value="NAD(P)-binding Rossmann-like Domain"/>
    <property type="match status" value="2"/>
</dbReference>
<dbReference type="SMART" id="SM00984">
    <property type="entry name" value="UDPG_MGDP_dh_C"/>
    <property type="match status" value="1"/>
</dbReference>
<evidence type="ECO:0000259" key="5">
    <source>
        <dbReference type="SMART" id="SM00984"/>
    </source>
</evidence>
<dbReference type="Pfam" id="PF03721">
    <property type="entry name" value="UDPG_MGDP_dh_N"/>
    <property type="match status" value="1"/>
</dbReference>
<dbReference type="Proteomes" id="UP001589576">
    <property type="component" value="Unassembled WGS sequence"/>
</dbReference>
<dbReference type="PANTHER" id="PTHR43491">
    <property type="entry name" value="UDP-N-ACETYL-D-MANNOSAMINE DEHYDROGENASE"/>
    <property type="match status" value="1"/>
</dbReference>
<gene>
    <name evidence="6" type="ORF">ACFFUU_10400</name>
</gene>
<dbReference type="InterPro" id="IPR014026">
    <property type="entry name" value="UDP-Glc/GDP-Man_DH_dimer"/>
</dbReference>
<keyword evidence="2" id="KW-0560">Oxidoreductase</keyword>
<dbReference type="SUPFAM" id="SSF52413">
    <property type="entry name" value="UDP-glucose/GDP-mannose dehydrogenase C-terminal domain"/>
    <property type="match status" value="1"/>
</dbReference>
<dbReference type="InterPro" id="IPR017476">
    <property type="entry name" value="UDP-Glc/GDP-Man"/>
</dbReference>
<dbReference type="PIRSF" id="PIRSF500136">
    <property type="entry name" value="UDP_ManNAc_DH"/>
    <property type="match status" value="1"/>
</dbReference>
<dbReference type="PANTHER" id="PTHR43491:SF2">
    <property type="entry name" value="UDP-N-ACETYL-D-MANNOSAMINE DEHYDROGENASE"/>
    <property type="match status" value="1"/>
</dbReference>
<protein>
    <submittedName>
        <fullName evidence="6">Nucleotide sugar dehydrogenase</fullName>
    </submittedName>
</protein>
<name>A0ABV5GFY2_9FLAO</name>
<evidence type="ECO:0000256" key="3">
    <source>
        <dbReference type="ARBA" id="ARBA00023027"/>
    </source>
</evidence>
<dbReference type="SUPFAM" id="SSF48179">
    <property type="entry name" value="6-phosphogluconate dehydrogenase C-terminal domain-like"/>
    <property type="match status" value="1"/>
</dbReference>
<evidence type="ECO:0000256" key="4">
    <source>
        <dbReference type="PIRNR" id="PIRNR000124"/>
    </source>
</evidence>